<name>A0A132A184_SARSC</name>
<evidence type="ECO:0000256" key="3">
    <source>
        <dbReference type="SAM" id="MobiDB-lite"/>
    </source>
</evidence>
<dbReference type="VEuPathDB" id="VectorBase:SSCA009393"/>
<dbReference type="OMA" id="QFRRCIA"/>
<evidence type="ECO:0000313" key="6">
    <source>
        <dbReference type="Proteomes" id="UP000616769"/>
    </source>
</evidence>
<dbReference type="GO" id="GO:0008146">
    <property type="term" value="F:sulfotransferase activity"/>
    <property type="evidence" value="ECO:0007669"/>
    <property type="project" value="InterPro"/>
</dbReference>
<feature type="domain" description="Sulfotransferase" evidence="4">
    <location>
        <begin position="76"/>
        <end position="370"/>
    </location>
</feature>
<comment type="caution">
    <text evidence="5">The sequence shown here is derived from an EMBL/GenBank/DDBJ whole genome shotgun (WGS) entry which is preliminary data.</text>
</comment>
<feature type="compositionally biased region" description="Low complexity" evidence="3">
    <location>
        <begin position="403"/>
        <end position="421"/>
    </location>
</feature>
<proteinExistence type="inferred from homology"/>
<accession>A0A132A184</accession>
<dbReference type="InterPro" id="IPR000863">
    <property type="entry name" value="Sulfotransferase_dom"/>
</dbReference>
<evidence type="ECO:0000313" key="5">
    <source>
        <dbReference type="EMBL" id="KPM04681.1"/>
    </source>
</evidence>
<dbReference type="InterPro" id="IPR027417">
    <property type="entry name" value="P-loop_NTPase"/>
</dbReference>
<feature type="region of interest" description="Disordered" evidence="3">
    <location>
        <begin position="319"/>
        <end position="341"/>
    </location>
</feature>
<feature type="region of interest" description="Disordered" evidence="3">
    <location>
        <begin position="112"/>
        <end position="141"/>
    </location>
</feature>
<protein>
    <submittedName>
        <fullName evidence="5">Sulfotransferase-like protein</fullName>
    </submittedName>
</protein>
<feature type="compositionally biased region" description="Polar residues" evidence="3">
    <location>
        <begin position="126"/>
        <end position="138"/>
    </location>
</feature>
<dbReference type="OrthoDB" id="205623at2759"/>
<dbReference type="Pfam" id="PF00685">
    <property type="entry name" value="Sulfotransfer_1"/>
    <property type="match status" value="1"/>
</dbReference>
<dbReference type="EMBL" id="JXLN01009872">
    <property type="protein sequence ID" value="KPM04681.1"/>
    <property type="molecule type" value="Genomic_DNA"/>
</dbReference>
<organism evidence="5 6">
    <name type="scientific">Sarcoptes scabiei</name>
    <name type="common">Itch mite</name>
    <name type="synonym">Acarus scabiei</name>
    <dbReference type="NCBI Taxonomy" id="52283"/>
    <lineage>
        <taxon>Eukaryota</taxon>
        <taxon>Metazoa</taxon>
        <taxon>Ecdysozoa</taxon>
        <taxon>Arthropoda</taxon>
        <taxon>Chelicerata</taxon>
        <taxon>Arachnida</taxon>
        <taxon>Acari</taxon>
        <taxon>Acariformes</taxon>
        <taxon>Sarcoptiformes</taxon>
        <taxon>Astigmata</taxon>
        <taxon>Psoroptidia</taxon>
        <taxon>Sarcoptoidea</taxon>
        <taxon>Sarcoptidae</taxon>
        <taxon>Sarcoptinae</taxon>
        <taxon>Sarcoptes</taxon>
    </lineage>
</organism>
<feature type="region of interest" description="Disordered" evidence="3">
    <location>
        <begin position="400"/>
        <end position="429"/>
    </location>
</feature>
<evidence type="ECO:0000256" key="2">
    <source>
        <dbReference type="ARBA" id="ARBA00022679"/>
    </source>
</evidence>
<evidence type="ECO:0000256" key="1">
    <source>
        <dbReference type="ARBA" id="ARBA00005771"/>
    </source>
</evidence>
<gene>
    <name evidence="5" type="ORF">QR98_0031320</name>
</gene>
<dbReference type="Gene3D" id="3.40.50.300">
    <property type="entry name" value="P-loop containing nucleotide triphosphate hydrolases"/>
    <property type="match status" value="1"/>
</dbReference>
<evidence type="ECO:0000259" key="4">
    <source>
        <dbReference type="Pfam" id="PF00685"/>
    </source>
</evidence>
<reference evidence="5 6" key="1">
    <citation type="journal article" date="2015" name="Parasit. Vectors">
        <title>Draft genome of the scabies mite.</title>
        <authorList>
            <person name="Rider S.D.Jr."/>
            <person name="Morgan M.S."/>
            <person name="Arlian L.G."/>
        </authorList>
    </citation>
    <scope>NUCLEOTIDE SEQUENCE [LARGE SCALE GENOMIC DNA]</scope>
    <source>
        <strain evidence="5">Arlian Lab</strain>
    </source>
</reference>
<dbReference type="AlphaFoldDB" id="A0A132A184"/>
<dbReference type="Proteomes" id="UP000616769">
    <property type="component" value="Unassembled WGS sequence"/>
</dbReference>
<keyword evidence="2" id="KW-0808">Transferase</keyword>
<comment type="similarity">
    <text evidence="1">Belongs to the sulfotransferase 1 family.</text>
</comment>
<feature type="region of interest" description="Disordered" evidence="3">
    <location>
        <begin position="1"/>
        <end position="32"/>
    </location>
</feature>
<dbReference type="SUPFAM" id="SSF52540">
    <property type="entry name" value="P-loop containing nucleoside triphosphate hydrolases"/>
    <property type="match status" value="1"/>
</dbReference>
<sequence>MKNIKNSLKKLSKNSSSDQNSHKTENVSAENSSIAVKRQNYKNLTPNSISYKGYDFPDDIVNRRVLENLQDLEIRDDDVFLITYPANGAHLLEDVVQNLLNESMQKIHQQQKIERERQNGSMIIESETTSETKSNQLDNSEEDGQVTLARLESANIYGHIRWLKSIRSSRLLSSNLPFDLLPKQTQSQLSSSSTKIIYQCRNCKDHLVSYYYHHRLKGISIPLNDFIDLYLDGYLFYGDYFDHVLSFWQLSKLYPRNVLFICYEELQIMTHNMASIIAKFLNLNLSDEEINESIRKAKQTKSDHQLDGDELIESIKEKNKKMKKDADGDANNNQRDPSRRLHKFQNVLGDWEHYLDRKQIDSLDRMNQLKFESQKLFLIDSIPLALKQIEKNGRILVQDDSLRNSSTSSESSPTQLSNKSSSKSKQKFQRKLVMTRDEARFIRKKHKVIIIEDEINLLSQHQKHRQYCLRSICRQFRRCIASVCCCFCCRSSRDPKQNFRSDKSQKRSDYDPF</sequence>
<dbReference type="PANTHER" id="PTHR11783">
    <property type="entry name" value="SULFOTRANSFERASE SULT"/>
    <property type="match status" value="1"/>
</dbReference>